<dbReference type="EMBL" id="CP065592">
    <property type="protein sequence ID" value="QPQ54970.1"/>
    <property type="molecule type" value="Genomic_DNA"/>
</dbReference>
<dbReference type="Pfam" id="PF00578">
    <property type="entry name" value="AhpC-TSA"/>
    <property type="match status" value="1"/>
</dbReference>
<dbReference type="GO" id="GO:0016209">
    <property type="term" value="F:antioxidant activity"/>
    <property type="evidence" value="ECO:0007669"/>
    <property type="project" value="InterPro"/>
</dbReference>
<proteinExistence type="predicted"/>
<dbReference type="KEGG" id="sflv:IC614_11775"/>
<evidence type="ECO:0000313" key="3">
    <source>
        <dbReference type="Proteomes" id="UP000594873"/>
    </source>
</evidence>
<evidence type="ECO:0000313" key="2">
    <source>
        <dbReference type="EMBL" id="QPQ54970.1"/>
    </source>
</evidence>
<accession>A0A7T2LLX7</accession>
<keyword evidence="3" id="KW-1185">Reference proteome</keyword>
<dbReference type="InterPro" id="IPR036249">
    <property type="entry name" value="Thioredoxin-like_sf"/>
</dbReference>
<sequence>MVHRSADAEMLTTGSCCPEARFRTSSGSWIRLKDFRGQKLILFFCPADEAECVSEIEDFALLARSFSRCGAWIMGVLPNRVGARRLMQGSDIKLVEDAERSASTCFSVWLNGGAPARGTAPATFFYDRDGRLCHIWRNAPLSGHASKVLEAAESFK</sequence>
<feature type="domain" description="Alkyl hydroperoxide reductase subunit C/ Thiol specific antioxidant" evidence="1">
    <location>
        <begin position="14"/>
        <end position="133"/>
    </location>
</feature>
<dbReference type="InterPro" id="IPR000866">
    <property type="entry name" value="AhpC/TSA"/>
</dbReference>
<protein>
    <submittedName>
        <fullName evidence="2">Redoxin domain-containing protein</fullName>
    </submittedName>
</protein>
<dbReference type="Gene3D" id="3.40.30.10">
    <property type="entry name" value="Glutaredoxin"/>
    <property type="match status" value="1"/>
</dbReference>
<evidence type="ECO:0000259" key="1">
    <source>
        <dbReference type="Pfam" id="PF00578"/>
    </source>
</evidence>
<dbReference type="AlphaFoldDB" id="A0A7T2LLX7"/>
<name>A0A7T2LLX7_9SPHN</name>
<dbReference type="GO" id="GO:0016491">
    <property type="term" value="F:oxidoreductase activity"/>
    <property type="evidence" value="ECO:0007669"/>
    <property type="project" value="InterPro"/>
</dbReference>
<gene>
    <name evidence="2" type="ORF">IC614_11775</name>
</gene>
<reference evidence="2 3" key="1">
    <citation type="submission" date="2020-11" db="EMBL/GenBank/DDBJ databases">
        <title>Genome seq and assembly of Sphingosinicella sp.</title>
        <authorList>
            <person name="Chhetri G."/>
        </authorList>
    </citation>
    <scope>NUCLEOTIDE SEQUENCE [LARGE SCALE GENOMIC DNA]</scope>
    <source>
        <strain evidence="2 3">UDD2</strain>
    </source>
</reference>
<organism evidence="2 3">
    <name type="scientific">Allosphingosinicella flava</name>
    <dbReference type="NCBI Taxonomy" id="2771430"/>
    <lineage>
        <taxon>Bacteria</taxon>
        <taxon>Pseudomonadati</taxon>
        <taxon>Pseudomonadota</taxon>
        <taxon>Alphaproteobacteria</taxon>
        <taxon>Sphingomonadales</taxon>
        <taxon>Sphingomonadaceae</taxon>
        <taxon>Allosphingosinicella</taxon>
    </lineage>
</organism>
<dbReference type="SUPFAM" id="SSF52833">
    <property type="entry name" value="Thioredoxin-like"/>
    <property type="match status" value="1"/>
</dbReference>
<dbReference type="Proteomes" id="UP000594873">
    <property type="component" value="Chromosome"/>
</dbReference>